<sequence>MASNDTPKKSSVKRNRFVESLLWIGQVLLAIYFIAFGALPKFSGAPAQVEMFEDIGLGQWFRYFTGLCELGGAIGLLIPMVGGLAALGLVGVMGGAALSNLFLITDATEGVVVNVVVAVPLLLIAWGRWPETKRLPALLKR</sequence>
<evidence type="ECO:0000313" key="6">
    <source>
        <dbReference type="EMBL" id="GAA3747748.1"/>
    </source>
</evidence>
<dbReference type="EMBL" id="BAABDD010000012">
    <property type="protein sequence ID" value="GAA3747748.1"/>
    <property type="molecule type" value="Genomic_DNA"/>
</dbReference>
<evidence type="ECO:0000256" key="3">
    <source>
        <dbReference type="ARBA" id="ARBA00022989"/>
    </source>
</evidence>
<evidence type="ECO:0000256" key="5">
    <source>
        <dbReference type="SAM" id="Phobius"/>
    </source>
</evidence>
<name>A0ABP7FT86_9ACTN</name>
<dbReference type="Pfam" id="PF13564">
    <property type="entry name" value="DoxX_2"/>
    <property type="match status" value="1"/>
</dbReference>
<feature type="transmembrane region" description="Helical" evidence="5">
    <location>
        <begin position="85"/>
        <end position="105"/>
    </location>
</feature>
<dbReference type="RefSeq" id="WP_344971954.1">
    <property type="nucleotide sequence ID" value="NZ_BAABDD010000012.1"/>
</dbReference>
<proteinExistence type="predicted"/>
<dbReference type="Proteomes" id="UP001500908">
    <property type="component" value="Unassembled WGS sequence"/>
</dbReference>
<dbReference type="InterPro" id="IPR032808">
    <property type="entry name" value="DoxX"/>
</dbReference>
<evidence type="ECO:0000256" key="1">
    <source>
        <dbReference type="ARBA" id="ARBA00004141"/>
    </source>
</evidence>
<keyword evidence="7" id="KW-1185">Reference proteome</keyword>
<protein>
    <recommendedName>
        <fullName evidence="8">DoxX-like family protein</fullName>
    </recommendedName>
</protein>
<comment type="caution">
    <text evidence="6">The sequence shown here is derived from an EMBL/GenBank/DDBJ whole genome shotgun (WGS) entry which is preliminary data.</text>
</comment>
<evidence type="ECO:0000256" key="2">
    <source>
        <dbReference type="ARBA" id="ARBA00022692"/>
    </source>
</evidence>
<gene>
    <name evidence="6" type="ORF">GCM10022402_28870</name>
</gene>
<feature type="transmembrane region" description="Helical" evidence="5">
    <location>
        <begin position="111"/>
        <end position="129"/>
    </location>
</feature>
<keyword evidence="2 5" id="KW-0812">Transmembrane</keyword>
<comment type="subcellular location">
    <subcellularLocation>
        <location evidence="1">Membrane</location>
        <topology evidence="1">Multi-pass membrane protein</topology>
    </subcellularLocation>
</comment>
<organism evidence="6 7">
    <name type="scientific">Salinactinospora qingdaonensis</name>
    <dbReference type="NCBI Taxonomy" id="702744"/>
    <lineage>
        <taxon>Bacteria</taxon>
        <taxon>Bacillati</taxon>
        <taxon>Actinomycetota</taxon>
        <taxon>Actinomycetes</taxon>
        <taxon>Streptosporangiales</taxon>
        <taxon>Nocardiopsidaceae</taxon>
        <taxon>Salinactinospora</taxon>
    </lineage>
</organism>
<keyword evidence="3 5" id="KW-1133">Transmembrane helix</keyword>
<evidence type="ECO:0000313" key="7">
    <source>
        <dbReference type="Proteomes" id="UP001500908"/>
    </source>
</evidence>
<feature type="transmembrane region" description="Helical" evidence="5">
    <location>
        <begin position="21"/>
        <end position="40"/>
    </location>
</feature>
<evidence type="ECO:0000256" key="4">
    <source>
        <dbReference type="ARBA" id="ARBA00023136"/>
    </source>
</evidence>
<keyword evidence="4 5" id="KW-0472">Membrane</keyword>
<accession>A0ABP7FT86</accession>
<reference evidence="7" key="1">
    <citation type="journal article" date="2019" name="Int. J. Syst. Evol. Microbiol.">
        <title>The Global Catalogue of Microorganisms (GCM) 10K type strain sequencing project: providing services to taxonomists for standard genome sequencing and annotation.</title>
        <authorList>
            <consortium name="The Broad Institute Genomics Platform"/>
            <consortium name="The Broad Institute Genome Sequencing Center for Infectious Disease"/>
            <person name="Wu L."/>
            <person name="Ma J."/>
        </authorList>
    </citation>
    <scope>NUCLEOTIDE SEQUENCE [LARGE SCALE GENOMIC DNA]</scope>
    <source>
        <strain evidence="7">JCM 17137</strain>
    </source>
</reference>
<evidence type="ECO:0008006" key="8">
    <source>
        <dbReference type="Google" id="ProtNLM"/>
    </source>
</evidence>